<evidence type="ECO:0000259" key="10">
    <source>
        <dbReference type="PROSITE" id="PS51671"/>
    </source>
</evidence>
<gene>
    <name evidence="11" type="ORF">FHS83_001191</name>
</gene>
<evidence type="ECO:0000256" key="8">
    <source>
        <dbReference type="PIRSR" id="PIRSR001500-2"/>
    </source>
</evidence>
<keyword evidence="12" id="KW-1185">Reference proteome</keyword>
<keyword evidence="4" id="KW-0057">Aromatic amino acid biosynthesis</keyword>
<dbReference type="PANTHER" id="PTHR21022">
    <property type="entry name" value="PREPHENATE DEHYDRATASE P PROTEIN"/>
    <property type="match status" value="1"/>
</dbReference>
<comment type="pathway">
    <text evidence="1">Amino-acid biosynthesis; L-phenylalanine biosynthesis; phenylpyruvate from prephenate: step 1/1.</text>
</comment>
<protein>
    <recommendedName>
        <fullName evidence="2">prephenate dehydratase</fullName>
        <ecNumber evidence="2">4.2.1.51</ecNumber>
    </recommendedName>
</protein>
<dbReference type="InterPro" id="IPR002912">
    <property type="entry name" value="ACT_dom"/>
</dbReference>
<evidence type="ECO:0000256" key="5">
    <source>
        <dbReference type="ARBA" id="ARBA00023222"/>
    </source>
</evidence>
<dbReference type="Gene3D" id="3.40.190.10">
    <property type="entry name" value="Periplasmic binding protein-like II"/>
    <property type="match status" value="2"/>
</dbReference>
<dbReference type="PROSITE" id="PS00857">
    <property type="entry name" value="PREPHENATE_DEHYDR_1"/>
    <property type="match status" value="1"/>
</dbReference>
<reference evidence="11 12" key="1">
    <citation type="submission" date="2020-03" db="EMBL/GenBank/DDBJ databases">
        <title>Genomic Encyclopedia of Type Strains, Phase IV (KMG-IV): sequencing the most valuable type-strain genomes for metagenomic binning, comparative biology and taxonomic classification.</title>
        <authorList>
            <person name="Goeker M."/>
        </authorList>
    </citation>
    <scope>NUCLEOTIDE SEQUENCE [LARGE SCALE GENOMIC DNA]</scope>
    <source>
        <strain evidence="11 12">DSM 19867</strain>
    </source>
</reference>
<evidence type="ECO:0000256" key="4">
    <source>
        <dbReference type="ARBA" id="ARBA00023141"/>
    </source>
</evidence>
<evidence type="ECO:0000259" key="9">
    <source>
        <dbReference type="PROSITE" id="PS51171"/>
    </source>
</evidence>
<dbReference type="InterPro" id="IPR001086">
    <property type="entry name" value="Preph_deHydtase"/>
</dbReference>
<dbReference type="SUPFAM" id="SSF55021">
    <property type="entry name" value="ACT-like"/>
    <property type="match status" value="1"/>
</dbReference>
<dbReference type="GO" id="GO:0005737">
    <property type="term" value="C:cytoplasm"/>
    <property type="evidence" value="ECO:0007669"/>
    <property type="project" value="TreeGrafter"/>
</dbReference>
<dbReference type="Gene3D" id="3.30.70.260">
    <property type="match status" value="1"/>
</dbReference>
<dbReference type="UniPathway" id="UPA00121">
    <property type="reaction ID" value="UER00345"/>
</dbReference>
<dbReference type="Proteomes" id="UP000570514">
    <property type="component" value="Unassembled WGS sequence"/>
</dbReference>
<keyword evidence="5" id="KW-0584">Phenylalanine biosynthesis</keyword>
<dbReference type="PROSITE" id="PS51671">
    <property type="entry name" value="ACT"/>
    <property type="match status" value="1"/>
</dbReference>
<comment type="caution">
    <text evidence="11">The sequence shown here is derived from an EMBL/GenBank/DDBJ whole genome shotgun (WGS) entry which is preliminary data.</text>
</comment>
<dbReference type="RefSeq" id="WP_167081835.1">
    <property type="nucleotide sequence ID" value="NZ_BAAADC010000001.1"/>
</dbReference>
<evidence type="ECO:0000256" key="7">
    <source>
        <dbReference type="ARBA" id="ARBA00047848"/>
    </source>
</evidence>
<dbReference type="NCBIfam" id="NF008866">
    <property type="entry name" value="PRK11899.1"/>
    <property type="match status" value="1"/>
</dbReference>
<dbReference type="GO" id="GO:0009094">
    <property type="term" value="P:L-phenylalanine biosynthetic process"/>
    <property type="evidence" value="ECO:0007669"/>
    <property type="project" value="UniProtKB-UniPathway"/>
</dbReference>
<dbReference type="InterPro" id="IPR018528">
    <property type="entry name" value="Preph_deHydtase_CS"/>
</dbReference>
<dbReference type="SUPFAM" id="SSF53850">
    <property type="entry name" value="Periplasmic binding protein-like II"/>
    <property type="match status" value="1"/>
</dbReference>
<evidence type="ECO:0000256" key="6">
    <source>
        <dbReference type="ARBA" id="ARBA00023239"/>
    </source>
</evidence>
<dbReference type="PROSITE" id="PS51171">
    <property type="entry name" value="PREPHENATE_DEHYDR_3"/>
    <property type="match status" value="1"/>
</dbReference>
<dbReference type="CDD" id="cd13631">
    <property type="entry name" value="PBP2_Ct-PDT_like"/>
    <property type="match status" value="1"/>
</dbReference>
<evidence type="ECO:0000256" key="1">
    <source>
        <dbReference type="ARBA" id="ARBA00004741"/>
    </source>
</evidence>
<dbReference type="PANTHER" id="PTHR21022:SF19">
    <property type="entry name" value="PREPHENATE DEHYDRATASE-RELATED"/>
    <property type="match status" value="1"/>
</dbReference>
<comment type="catalytic activity">
    <reaction evidence="7">
        <text>prephenate + H(+) = 3-phenylpyruvate + CO2 + H2O</text>
        <dbReference type="Rhea" id="RHEA:21648"/>
        <dbReference type="ChEBI" id="CHEBI:15377"/>
        <dbReference type="ChEBI" id="CHEBI:15378"/>
        <dbReference type="ChEBI" id="CHEBI:16526"/>
        <dbReference type="ChEBI" id="CHEBI:18005"/>
        <dbReference type="ChEBI" id="CHEBI:29934"/>
        <dbReference type="EC" id="4.2.1.51"/>
    </reaction>
</comment>
<sequence length="300" mass="32505">MSTLIARAKTVAFQGEAGAYANLAAKEAIPHAEFIGKPTFEAALEAVRQGETDLAFVPVENSVYGRIADVHQLVRHFGRAVKGFVPDKGGRDLFILGEHFHRVRHQLLGVKGAKLEDVKTVYSQAPALGQVRKVVKELGLVEKQWYDTAGSARHVAELGDPTCAAVASSLAGEIYGLDILKADIEDASNNMTRFLIVGGEPEDPPNDGSAVITTFLFGVRNIPAALYKALGGFATNGVNMTKLESYQLGGSFNATEFYADIEGHPDSRNVRLALEELSFFSSRVIMLGIYPAHPYRNEMP</sequence>
<feature type="site" description="Essential for prephenate dehydratase activity" evidence="8">
    <location>
        <position position="192"/>
    </location>
</feature>
<proteinExistence type="predicted"/>
<evidence type="ECO:0000256" key="2">
    <source>
        <dbReference type="ARBA" id="ARBA00013147"/>
    </source>
</evidence>
<feature type="domain" description="Prephenate dehydratase" evidence="9">
    <location>
        <begin position="10"/>
        <end position="199"/>
    </location>
</feature>
<dbReference type="InterPro" id="IPR008242">
    <property type="entry name" value="Chor_mutase/pphenate_deHydtase"/>
</dbReference>
<dbReference type="AlphaFoldDB" id="A0A846MX16"/>
<evidence type="ECO:0000313" key="12">
    <source>
        <dbReference type="Proteomes" id="UP000570514"/>
    </source>
</evidence>
<keyword evidence="3" id="KW-0028">Amino-acid biosynthesis</keyword>
<keyword evidence="6 11" id="KW-0456">Lyase</keyword>
<dbReference type="CDD" id="cd04905">
    <property type="entry name" value="ACT_CM-PDT"/>
    <property type="match status" value="1"/>
</dbReference>
<name>A0A846MX16_9PROT</name>
<dbReference type="EMBL" id="JAASRM010000001">
    <property type="protein sequence ID" value="NIK87873.1"/>
    <property type="molecule type" value="Genomic_DNA"/>
</dbReference>
<evidence type="ECO:0000256" key="3">
    <source>
        <dbReference type="ARBA" id="ARBA00022605"/>
    </source>
</evidence>
<accession>A0A846MX16</accession>
<dbReference type="Pfam" id="PF00800">
    <property type="entry name" value="PDT"/>
    <property type="match status" value="1"/>
</dbReference>
<dbReference type="PIRSF" id="PIRSF001500">
    <property type="entry name" value="Chor_mut_pdt_Ppr"/>
    <property type="match status" value="1"/>
</dbReference>
<dbReference type="EC" id="4.2.1.51" evidence="2"/>
<dbReference type="GO" id="GO:0004664">
    <property type="term" value="F:prephenate dehydratase activity"/>
    <property type="evidence" value="ECO:0007669"/>
    <property type="project" value="UniProtKB-EC"/>
</dbReference>
<organism evidence="11 12">
    <name type="scientific">Rhizomicrobium palustre</name>
    <dbReference type="NCBI Taxonomy" id="189966"/>
    <lineage>
        <taxon>Bacteria</taxon>
        <taxon>Pseudomonadati</taxon>
        <taxon>Pseudomonadota</taxon>
        <taxon>Alphaproteobacteria</taxon>
        <taxon>Micropepsales</taxon>
        <taxon>Micropepsaceae</taxon>
        <taxon>Rhizomicrobium</taxon>
    </lineage>
</organism>
<evidence type="ECO:0000313" key="11">
    <source>
        <dbReference type="EMBL" id="NIK87873.1"/>
    </source>
</evidence>
<dbReference type="InterPro" id="IPR045865">
    <property type="entry name" value="ACT-like_dom_sf"/>
</dbReference>
<feature type="domain" description="ACT" evidence="10">
    <location>
        <begin position="214"/>
        <end position="291"/>
    </location>
</feature>